<feature type="transmembrane region" description="Helical" evidence="7">
    <location>
        <begin position="103"/>
        <end position="123"/>
    </location>
</feature>
<feature type="domain" description="MgtC/SapB/SrpB/YhiD N-terminal" evidence="8">
    <location>
        <begin position="23"/>
        <end position="145"/>
    </location>
</feature>
<dbReference type="PANTHER" id="PTHR33778">
    <property type="entry name" value="PROTEIN MGTC"/>
    <property type="match status" value="1"/>
</dbReference>
<evidence type="ECO:0000256" key="1">
    <source>
        <dbReference type="ARBA" id="ARBA00004651"/>
    </source>
</evidence>
<keyword evidence="10" id="KW-1185">Reference proteome</keyword>
<comment type="similarity">
    <text evidence="2">Belongs to the MgtC/SapB family.</text>
</comment>
<evidence type="ECO:0000256" key="6">
    <source>
        <dbReference type="ARBA" id="ARBA00023136"/>
    </source>
</evidence>
<feature type="transmembrane region" description="Helical" evidence="7">
    <location>
        <begin position="48"/>
        <end position="66"/>
    </location>
</feature>
<evidence type="ECO:0000313" key="9">
    <source>
        <dbReference type="EMBL" id="MFC6647232.1"/>
    </source>
</evidence>
<keyword evidence="4 7" id="KW-0812">Transmembrane</keyword>
<name>A0ABW1ZCT8_9BACT</name>
<dbReference type="PANTHER" id="PTHR33778:SF1">
    <property type="entry name" value="MAGNESIUM TRANSPORTER YHID-RELATED"/>
    <property type="match status" value="1"/>
</dbReference>
<dbReference type="EMBL" id="JBHSWI010000001">
    <property type="protein sequence ID" value="MFC6647232.1"/>
    <property type="molecule type" value="Genomic_DNA"/>
</dbReference>
<comment type="caution">
    <text evidence="9">The sequence shown here is derived from an EMBL/GenBank/DDBJ whole genome shotgun (WGS) entry which is preliminary data.</text>
</comment>
<evidence type="ECO:0000259" key="8">
    <source>
        <dbReference type="Pfam" id="PF02308"/>
    </source>
</evidence>
<evidence type="ECO:0000313" key="10">
    <source>
        <dbReference type="Proteomes" id="UP001596391"/>
    </source>
</evidence>
<comment type="subcellular location">
    <subcellularLocation>
        <location evidence="1">Cell membrane</location>
        <topology evidence="1">Multi-pass membrane protein</topology>
    </subcellularLocation>
</comment>
<dbReference type="PRINTS" id="PR01837">
    <property type="entry name" value="MGTCSAPBPROT"/>
</dbReference>
<keyword evidence="3" id="KW-1003">Cell membrane</keyword>
<evidence type="ECO:0000256" key="2">
    <source>
        <dbReference type="ARBA" id="ARBA00009298"/>
    </source>
</evidence>
<evidence type="ECO:0000256" key="5">
    <source>
        <dbReference type="ARBA" id="ARBA00022989"/>
    </source>
</evidence>
<dbReference type="RefSeq" id="WP_263370858.1">
    <property type="nucleotide sequence ID" value="NZ_JAGSYD010000002.1"/>
</dbReference>
<feature type="transmembrane region" description="Helical" evidence="7">
    <location>
        <begin position="78"/>
        <end position="96"/>
    </location>
</feature>
<dbReference type="InterPro" id="IPR049177">
    <property type="entry name" value="MgtC_SapB_SrpB_YhiD_N"/>
</dbReference>
<keyword evidence="5 7" id="KW-1133">Transmembrane helix</keyword>
<evidence type="ECO:0000256" key="7">
    <source>
        <dbReference type="SAM" id="Phobius"/>
    </source>
</evidence>
<sequence>MQTGVHLTLTQHLVLSEESIKRLLLACLLGGAVGVERELRHKMSGLRTNLLVCMAAALFTVLSPIIAGDGSTNKGQIASNIVQGVGFLGAGLILHYRSRIHGLTSAATVFVVAAIGMACGGGMYMEACIATVLVLCALQLVGAFEGKLGWQRYSMIYEVRADVAGALAANTSEHREDELTAASEAARRRMIAAVMHVLDSEGIHLIIDQHENIPGLPRISFPVIATRSVHQRLINDLRASNATDTVVTFRDLEDE</sequence>
<evidence type="ECO:0000256" key="3">
    <source>
        <dbReference type="ARBA" id="ARBA00022475"/>
    </source>
</evidence>
<evidence type="ECO:0000256" key="4">
    <source>
        <dbReference type="ARBA" id="ARBA00022692"/>
    </source>
</evidence>
<reference evidence="10" key="1">
    <citation type="journal article" date="2019" name="Int. J. Syst. Evol. Microbiol.">
        <title>The Global Catalogue of Microorganisms (GCM) 10K type strain sequencing project: providing services to taxonomists for standard genome sequencing and annotation.</title>
        <authorList>
            <consortium name="The Broad Institute Genomics Platform"/>
            <consortium name="The Broad Institute Genome Sequencing Center for Infectious Disease"/>
            <person name="Wu L."/>
            <person name="Ma J."/>
        </authorList>
    </citation>
    <scope>NUCLEOTIDE SEQUENCE [LARGE SCALE GENOMIC DNA]</scope>
    <source>
        <strain evidence="10">CGMCC 1.16026</strain>
    </source>
</reference>
<protein>
    <submittedName>
        <fullName evidence="9">MgtC/SapB family protein</fullName>
    </submittedName>
</protein>
<keyword evidence="6 7" id="KW-0472">Membrane</keyword>
<accession>A0ABW1ZCT8</accession>
<proteinExistence type="inferred from homology"/>
<dbReference type="InterPro" id="IPR003416">
    <property type="entry name" value="MgtC/SapB/SrpB/YhiD_fam"/>
</dbReference>
<dbReference type="Proteomes" id="UP001596391">
    <property type="component" value="Unassembled WGS sequence"/>
</dbReference>
<organism evidence="9 10">
    <name type="scientific">Granulicella cerasi</name>
    <dbReference type="NCBI Taxonomy" id="741063"/>
    <lineage>
        <taxon>Bacteria</taxon>
        <taxon>Pseudomonadati</taxon>
        <taxon>Acidobacteriota</taxon>
        <taxon>Terriglobia</taxon>
        <taxon>Terriglobales</taxon>
        <taxon>Acidobacteriaceae</taxon>
        <taxon>Granulicella</taxon>
    </lineage>
</organism>
<gene>
    <name evidence="9" type="ORF">ACFQBQ_16980</name>
</gene>
<dbReference type="Pfam" id="PF02308">
    <property type="entry name" value="MgtC"/>
    <property type="match status" value="1"/>
</dbReference>